<dbReference type="AlphaFoldDB" id="H0ELC4"/>
<keyword evidence="5" id="KW-0408">Iron</keyword>
<keyword evidence="7" id="KW-1185">Reference proteome</keyword>
<evidence type="ECO:0000313" key="6">
    <source>
        <dbReference type="EMBL" id="EHL00643.1"/>
    </source>
</evidence>
<evidence type="ECO:0000313" key="7">
    <source>
        <dbReference type="Proteomes" id="UP000005446"/>
    </source>
</evidence>
<proteinExistence type="inferred from homology"/>
<organism evidence="6 7">
    <name type="scientific">Glarea lozoyensis (strain ATCC 74030 / MF5533)</name>
    <dbReference type="NCBI Taxonomy" id="1104152"/>
    <lineage>
        <taxon>Eukaryota</taxon>
        <taxon>Fungi</taxon>
        <taxon>Dikarya</taxon>
        <taxon>Ascomycota</taxon>
        <taxon>Pezizomycotina</taxon>
        <taxon>Leotiomycetes</taxon>
        <taxon>Helotiales</taxon>
        <taxon>Helotiaceae</taxon>
        <taxon>Glarea</taxon>
    </lineage>
</organism>
<dbReference type="PANTHER" id="PTHR46206:SF7">
    <property type="entry name" value="P450, PUTATIVE (EUROFUNG)-RELATED"/>
    <property type="match status" value="1"/>
</dbReference>
<reference evidence="6 7" key="1">
    <citation type="journal article" date="2012" name="Eukaryot. Cell">
        <title>Genome sequence of the fungus Glarea lozoyensis: the first genome sequence of a species from the Helotiaceae family.</title>
        <authorList>
            <person name="Youssar L."/>
            <person name="Gruening B.A."/>
            <person name="Erxleben A."/>
            <person name="Guenther S."/>
            <person name="Huettel W."/>
        </authorList>
    </citation>
    <scope>NUCLEOTIDE SEQUENCE [LARGE SCALE GENOMIC DNA]</scope>
    <source>
        <strain evidence="7">ATCC 74030 / MF5533</strain>
    </source>
</reference>
<evidence type="ECO:0000256" key="1">
    <source>
        <dbReference type="ARBA" id="ARBA00001971"/>
    </source>
</evidence>
<dbReference type="EMBL" id="AGUE01000076">
    <property type="protein sequence ID" value="EHL00643.1"/>
    <property type="molecule type" value="Genomic_DNA"/>
</dbReference>
<gene>
    <name evidence="6" type="ORF">M7I_3386</name>
</gene>
<comment type="caution">
    <text evidence="6">The sequence shown here is derived from an EMBL/GenBank/DDBJ whole genome shotgun (WGS) entry which is preliminary data.</text>
</comment>
<comment type="cofactor">
    <cofactor evidence="1">
        <name>heme</name>
        <dbReference type="ChEBI" id="CHEBI:30413"/>
    </cofactor>
</comment>
<dbReference type="OrthoDB" id="1844152at2759"/>
<dbReference type="GO" id="GO:0016491">
    <property type="term" value="F:oxidoreductase activity"/>
    <property type="evidence" value="ECO:0007669"/>
    <property type="project" value="UniProtKB-KW"/>
</dbReference>
<dbReference type="InParanoid" id="H0ELC4"/>
<sequence>MECEFPKCQDWTPLAVHPKMLRIMSLVVSLMIVGPTLSRNEEWLMTMAKFVEGIFIAGWELKKYSQFVRPLISRGLVPGVRGILQLIKNMWTRFVRSIGLQGLSIRV</sequence>
<name>H0ELC4_GLAL7</name>
<evidence type="ECO:0000256" key="4">
    <source>
        <dbReference type="ARBA" id="ARBA00023002"/>
    </source>
</evidence>
<keyword evidence="4" id="KW-0560">Oxidoreductase</keyword>
<evidence type="ECO:0000256" key="5">
    <source>
        <dbReference type="ARBA" id="ARBA00023004"/>
    </source>
</evidence>
<keyword evidence="3" id="KW-0479">Metal-binding</keyword>
<dbReference type="PANTHER" id="PTHR46206">
    <property type="entry name" value="CYTOCHROME P450"/>
    <property type="match status" value="1"/>
</dbReference>
<accession>H0ELC4</accession>
<protein>
    <submittedName>
        <fullName evidence="6">Putative Ent-kaurene oxidase</fullName>
    </submittedName>
</protein>
<dbReference type="Proteomes" id="UP000005446">
    <property type="component" value="Unassembled WGS sequence"/>
</dbReference>
<dbReference type="HOGENOM" id="CLU_2210315_0_0_1"/>
<dbReference type="GO" id="GO:0046872">
    <property type="term" value="F:metal ion binding"/>
    <property type="evidence" value="ECO:0007669"/>
    <property type="project" value="UniProtKB-KW"/>
</dbReference>
<evidence type="ECO:0000256" key="3">
    <source>
        <dbReference type="ARBA" id="ARBA00022723"/>
    </source>
</evidence>
<evidence type="ECO:0000256" key="2">
    <source>
        <dbReference type="ARBA" id="ARBA00010617"/>
    </source>
</evidence>
<comment type="similarity">
    <text evidence="2">Belongs to the cytochrome P450 family.</text>
</comment>